<keyword evidence="1" id="KW-0812">Transmembrane</keyword>
<reference evidence="2 4" key="1">
    <citation type="journal article" date="2014" name="ISME J.">
        <title>Trehalose/2-sulfotrehalose biosynthesis and glycine-betaine uptake are widely spread mechanisms for osmoadaptation in the Halobacteriales.</title>
        <authorList>
            <person name="Youssef N.H."/>
            <person name="Savage-Ashlock K.N."/>
            <person name="McCully A.L."/>
            <person name="Luedtke B."/>
            <person name="Shaw E.I."/>
            <person name="Hoff W.D."/>
            <person name="Elshahed M.S."/>
        </authorList>
    </citation>
    <scope>NUCLEOTIDE SEQUENCE [LARGE SCALE GENOMIC DNA]</scope>
    <source>
        <strain evidence="2 4">DX253</strain>
    </source>
</reference>
<evidence type="ECO:0000313" key="3">
    <source>
        <dbReference type="EMBL" id="SHL38282.1"/>
    </source>
</evidence>
<dbReference type="Proteomes" id="UP000184203">
    <property type="component" value="Unassembled WGS sequence"/>
</dbReference>
<reference evidence="3" key="2">
    <citation type="submission" date="2016-11" db="EMBL/GenBank/DDBJ databases">
        <authorList>
            <person name="Jaros S."/>
            <person name="Januszkiewicz K."/>
            <person name="Wedrychowicz H."/>
        </authorList>
    </citation>
    <scope>NUCLEOTIDE SEQUENCE [LARGE SCALE GENOMIC DNA]</scope>
    <source>
        <strain evidence="3">DX253</strain>
    </source>
</reference>
<evidence type="ECO:0000256" key="1">
    <source>
        <dbReference type="SAM" id="Phobius"/>
    </source>
</evidence>
<feature type="transmembrane region" description="Helical" evidence="1">
    <location>
        <begin position="50"/>
        <end position="70"/>
    </location>
</feature>
<dbReference type="EMBL" id="FRAN01000006">
    <property type="protein sequence ID" value="SHL38282.1"/>
    <property type="molecule type" value="Genomic_DNA"/>
</dbReference>
<evidence type="ECO:0000313" key="4">
    <source>
        <dbReference type="Proteomes" id="UP000003751"/>
    </source>
</evidence>
<name>E7QWH0_HALPU</name>
<gene>
    <name evidence="3" type="ORF">SAMN05444342_3724</name>
    <name evidence="2" type="ORF">ZOD2009_15791</name>
</gene>
<dbReference type="AlphaFoldDB" id="E7QWH0"/>
<keyword evidence="1" id="KW-1133">Transmembrane helix</keyword>
<evidence type="ECO:0000313" key="5">
    <source>
        <dbReference type="Proteomes" id="UP000184203"/>
    </source>
</evidence>
<dbReference type="EMBL" id="AEMG01000018">
    <property type="protein sequence ID" value="EFW91066.1"/>
    <property type="molecule type" value="Genomic_DNA"/>
</dbReference>
<organism evidence="2 4">
    <name type="scientific">Haladaptatus paucihalophilus DX253</name>
    <dbReference type="NCBI Taxonomy" id="797209"/>
    <lineage>
        <taxon>Archaea</taxon>
        <taxon>Methanobacteriati</taxon>
        <taxon>Methanobacteriota</taxon>
        <taxon>Stenosarchaea group</taxon>
        <taxon>Halobacteria</taxon>
        <taxon>Halobacteriales</taxon>
        <taxon>Haladaptataceae</taxon>
        <taxon>Haladaptatus</taxon>
    </lineage>
</organism>
<dbReference type="Proteomes" id="UP000003751">
    <property type="component" value="Unassembled WGS sequence"/>
</dbReference>
<reference evidence="5" key="3">
    <citation type="submission" date="2016-11" db="EMBL/GenBank/DDBJ databases">
        <authorList>
            <person name="Varghese N."/>
            <person name="Submissions S."/>
        </authorList>
    </citation>
    <scope>NUCLEOTIDE SEQUENCE [LARGE SCALE GENOMIC DNA]</scope>
    <source>
        <strain evidence="5">DX253</strain>
    </source>
</reference>
<accession>E7QWH0</accession>
<proteinExistence type="predicted"/>
<keyword evidence="5" id="KW-1185">Reference proteome</keyword>
<protein>
    <submittedName>
        <fullName evidence="2">Uncharacterized protein</fullName>
    </submittedName>
</protein>
<sequence>MNVKAIALATFGAVVGLLGVLWLVQGLGLVEIGPILCVADCEPITGESTQWTVIGMIALILGFTIVRAGLRRASR</sequence>
<dbReference type="eggNOG" id="ENOG502N5HY">
    <property type="taxonomic scope" value="Archaea"/>
</dbReference>
<keyword evidence="1" id="KW-0472">Membrane</keyword>
<evidence type="ECO:0000313" key="2">
    <source>
        <dbReference type="EMBL" id="EFW91066.1"/>
    </source>
</evidence>